<proteinExistence type="inferred from homology"/>
<keyword evidence="6 10" id="KW-0238">DNA-binding</keyword>
<dbReference type="PROSITE" id="PS51030">
    <property type="entry name" value="NUCLEAR_REC_DBD_2"/>
    <property type="match status" value="1"/>
</dbReference>
<dbReference type="InterPro" id="IPR035500">
    <property type="entry name" value="NHR-like_dom_sf"/>
</dbReference>
<dbReference type="InterPro" id="IPR000536">
    <property type="entry name" value="Nucl_hrmn_rcpt_lig-bd"/>
</dbReference>
<dbReference type="PRINTS" id="PR00398">
    <property type="entry name" value="STRDHORMONER"/>
</dbReference>
<feature type="domain" description="NR LBD" evidence="12">
    <location>
        <begin position="236"/>
        <end position="447"/>
    </location>
</feature>
<evidence type="ECO:0000256" key="3">
    <source>
        <dbReference type="ARBA" id="ARBA00022771"/>
    </source>
</evidence>
<dbReference type="PROSITE" id="PS00031">
    <property type="entry name" value="NUCLEAR_REC_DBD_1"/>
    <property type="match status" value="1"/>
</dbReference>
<dbReference type="CDD" id="cd06943">
    <property type="entry name" value="NR_LBD_RXR_like"/>
    <property type="match status" value="1"/>
</dbReference>
<dbReference type="Proteomes" id="UP001158576">
    <property type="component" value="Chromosome XSR"/>
</dbReference>
<dbReference type="PANTHER" id="PTHR24083">
    <property type="entry name" value="NUCLEAR HORMONE RECEPTOR"/>
    <property type="match status" value="1"/>
</dbReference>
<evidence type="ECO:0000256" key="7">
    <source>
        <dbReference type="ARBA" id="ARBA00023163"/>
    </source>
</evidence>
<dbReference type="PRINTS" id="PR00047">
    <property type="entry name" value="STROIDFINGER"/>
</dbReference>
<evidence type="ECO:0000259" key="12">
    <source>
        <dbReference type="PROSITE" id="PS51843"/>
    </source>
</evidence>
<keyword evidence="8 10" id="KW-0675">Receptor</keyword>
<dbReference type="Pfam" id="PF00104">
    <property type="entry name" value="Hormone_recep"/>
    <property type="match status" value="1"/>
</dbReference>
<dbReference type="CDD" id="cd06916">
    <property type="entry name" value="NR_DBD_like"/>
    <property type="match status" value="1"/>
</dbReference>
<comment type="subcellular location">
    <subcellularLocation>
        <location evidence="10">Nucleus</location>
    </subcellularLocation>
</comment>
<keyword evidence="5 10" id="KW-0805">Transcription regulation</keyword>
<dbReference type="InterPro" id="IPR001628">
    <property type="entry name" value="Znf_hrmn_rcpt"/>
</dbReference>
<evidence type="ECO:0000256" key="8">
    <source>
        <dbReference type="ARBA" id="ARBA00023170"/>
    </source>
</evidence>
<dbReference type="EMBL" id="OU015569">
    <property type="protein sequence ID" value="CAG5096683.1"/>
    <property type="molecule type" value="Genomic_DNA"/>
</dbReference>
<keyword evidence="2 10" id="KW-0479">Metal-binding</keyword>
<dbReference type="InterPro" id="IPR013088">
    <property type="entry name" value="Znf_NHR/GATA"/>
</dbReference>
<dbReference type="InterPro" id="IPR001723">
    <property type="entry name" value="Nuclear_hrmn_rcpt"/>
</dbReference>
<feature type="domain" description="Nuclear receptor" evidence="11">
    <location>
        <begin position="126"/>
        <end position="201"/>
    </location>
</feature>
<reference evidence="13 14" key="1">
    <citation type="submission" date="2021-04" db="EMBL/GenBank/DDBJ databases">
        <authorList>
            <person name="Bliznina A."/>
        </authorList>
    </citation>
    <scope>NUCLEOTIDE SEQUENCE [LARGE SCALE GENOMIC DNA]</scope>
</reference>
<dbReference type="SUPFAM" id="SSF48508">
    <property type="entry name" value="Nuclear receptor ligand-binding domain"/>
    <property type="match status" value="1"/>
</dbReference>
<evidence type="ECO:0000256" key="9">
    <source>
        <dbReference type="ARBA" id="ARBA00023242"/>
    </source>
</evidence>
<keyword evidence="7 10" id="KW-0804">Transcription</keyword>
<evidence type="ECO:0000256" key="5">
    <source>
        <dbReference type="ARBA" id="ARBA00023015"/>
    </source>
</evidence>
<protein>
    <submittedName>
        <fullName evidence="13">Oidioi.mRNA.OKI2018_I69.XSR.g14734.t1.cds</fullName>
    </submittedName>
</protein>
<dbReference type="InterPro" id="IPR000003">
    <property type="entry name" value="Retinoid-X_rcpt/HNF4"/>
</dbReference>
<evidence type="ECO:0000313" key="14">
    <source>
        <dbReference type="Proteomes" id="UP001158576"/>
    </source>
</evidence>
<dbReference type="Gene3D" id="1.10.565.10">
    <property type="entry name" value="Retinoid X Receptor"/>
    <property type="match status" value="1"/>
</dbReference>
<evidence type="ECO:0000256" key="10">
    <source>
        <dbReference type="RuleBase" id="RU004334"/>
    </source>
</evidence>
<dbReference type="Pfam" id="PF00105">
    <property type="entry name" value="zf-C4"/>
    <property type="match status" value="1"/>
</dbReference>
<evidence type="ECO:0000256" key="6">
    <source>
        <dbReference type="ARBA" id="ARBA00023125"/>
    </source>
</evidence>
<dbReference type="SUPFAM" id="SSF57716">
    <property type="entry name" value="Glucocorticoid receptor-like (DNA-binding domain)"/>
    <property type="match status" value="1"/>
</dbReference>
<dbReference type="Gene3D" id="3.30.50.10">
    <property type="entry name" value="Erythroid Transcription Factor GATA-1, subunit A"/>
    <property type="match status" value="1"/>
</dbReference>
<dbReference type="SMART" id="SM00430">
    <property type="entry name" value="HOLI"/>
    <property type="match status" value="1"/>
</dbReference>
<name>A0ABN7SFQ2_OIKDI</name>
<keyword evidence="3 10" id="KW-0863">Zinc-finger</keyword>
<evidence type="ECO:0000259" key="11">
    <source>
        <dbReference type="PROSITE" id="PS51030"/>
    </source>
</evidence>
<accession>A0ABN7SFQ2</accession>
<evidence type="ECO:0000313" key="13">
    <source>
        <dbReference type="EMBL" id="CAG5096683.1"/>
    </source>
</evidence>
<evidence type="ECO:0000256" key="2">
    <source>
        <dbReference type="ARBA" id="ARBA00022723"/>
    </source>
</evidence>
<dbReference type="SMART" id="SM00399">
    <property type="entry name" value="ZnF_C4"/>
    <property type="match status" value="1"/>
</dbReference>
<dbReference type="InterPro" id="IPR050274">
    <property type="entry name" value="Nuclear_hormone_rcpt_NR2"/>
</dbReference>
<organism evidence="13 14">
    <name type="scientific">Oikopleura dioica</name>
    <name type="common">Tunicate</name>
    <dbReference type="NCBI Taxonomy" id="34765"/>
    <lineage>
        <taxon>Eukaryota</taxon>
        <taxon>Metazoa</taxon>
        <taxon>Chordata</taxon>
        <taxon>Tunicata</taxon>
        <taxon>Appendicularia</taxon>
        <taxon>Copelata</taxon>
        <taxon>Oikopleuridae</taxon>
        <taxon>Oikopleura</taxon>
    </lineage>
</organism>
<keyword evidence="4 10" id="KW-0862">Zinc</keyword>
<evidence type="ECO:0000256" key="4">
    <source>
        <dbReference type="ARBA" id="ARBA00022833"/>
    </source>
</evidence>
<sequence>MVGTIELGEVTQHNVRVLRLINQQVFPVSYNHRGLFPGMGGGEPMDMSEDQRFQSLQQRFQNHLSRPMMTQEEQNPQNQHSDDDENVQIDTNSPYIKEEPEYVGEIPNDANDFSMDIYSEGAFHSKHVCKVCGDRASGKHYGLYSCEGCKGFFKRTVRKELSYSCRDNKHCVIDKRQRNRCQFCRYQKCLTMGMKREAVQGEISKDAGKMMMDYENGGESSMMSRNISSENGGHPFDEMPIEQIRDAENELDRLYQQNQGVNYVTEYLRALIEWTKMIPQFETLKTDDRVYLVQSAWNEITIADIAHRSMEFEDKLLIGKNEILTRGQATSTNVDIIFGRVITELVYKMKEMKLDRTELGCLKAIILYNPDVKQLQDPLLVEDLREKVYATLEAYSKQKYPEQPGRFAKLLLRLPALRSIGLKCLESMFLFKTVGDTPQIELVRDCF</sequence>
<dbReference type="PRINTS" id="PR00545">
    <property type="entry name" value="RETINOIDXR"/>
</dbReference>
<dbReference type="PROSITE" id="PS51843">
    <property type="entry name" value="NR_LBD"/>
    <property type="match status" value="1"/>
</dbReference>
<comment type="similarity">
    <text evidence="1">Belongs to the nuclear hormone receptor family. NR2 subfamily.</text>
</comment>
<evidence type="ECO:0000256" key="1">
    <source>
        <dbReference type="ARBA" id="ARBA00006421"/>
    </source>
</evidence>
<keyword evidence="9 10" id="KW-0539">Nucleus</keyword>
<keyword evidence="14" id="KW-1185">Reference proteome</keyword>
<gene>
    <name evidence="13" type="ORF">OKIOD_LOCUS6292</name>
</gene>